<keyword evidence="5" id="KW-1185">Reference proteome</keyword>
<dbReference type="PANTHER" id="PTHR12064:SF94">
    <property type="entry name" value="UNEXTENDED PROTEIN"/>
    <property type="match status" value="1"/>
</dbReference>
<organism evidence="4 5">
    <name type="scientific">Tetraparma gracilis</name>
    <dbReference type="NCBI Taxonomy" id="2962635"/>
    <lineage>
        <taxon>Eukaryota</taxon>
        <taxon>Sar</taxon>
        <taxon>Stramenopiles</taxon>
        <taxon>Ochrophyta</taxon>
        <taxon>Bolidophyceae</taxon>
        <taxon>Parmales</taxon>
        <taxon>Triparmaceae</taxon>
        <taxon>Tetraparma</taxon>
    </lineage>
</organism>
<dbReference type="PANTHER" id="PTHR12064">
    <property type="entry name" value="METAL TRANSPORTER CNNM"/>
    <property type="match status" value="1"/>
</dbReference>
<feature type="transmembrane region" description="Helical" evidence="2">
    <location>
        <begin position="6"/>
        <end position="31"/>
    </location>
</feature>
<evidence type="ECO:0000259" key="3">
    <source>
        <dbReference type="PROSITE" id="PS51846"/>
    </source>
</evidence>
<dbReference type="EMBL" id="BRYB01001577">
    <property type="protein sequence ID" value="GMI28885.1"/>
    <property type="molecule type" value="Genomic_DNA"/>
</dbReference>
<evidence type="ECO:0000313" key="4">
    <source>
        <dbReference type="EMBL" id="GMI28885.1"/>
    </source>
</evidence>
<evidence type="ECO:0000313" key="5">
    <source>
        <dbReference type="Proteomes" id="UP001165060"/>
    </source>
</evidence>
<feature type="transmembrane region" description="Helical" evidence="2">
    <location>
        <begin position="90"/>
        <end position="108"/>
    </location>
</feature>
<keyword evidence="1 2" id="KW-0812">Transmembrane</keyword>
<proteinExistence type="predicted"/>
<dbReference type="PROSITE" id="PS51846">
    <property type="entry name" value="CNNM"/>
    <property type="match status" value="1"/>
</dbReference>
<dbReference type="InterPro" id="IPR002550">
    <property type="entry name" value="CNNM"/>
</dbReference>
<protein>
    <recommendedName>
        <fullName evidence="3">CNNM transmembrane domain-containing protein</fullName>
    </recommendedName>
</protein>
<keyword evidence="1 2" id="KW-1133">Transmembrane helix</keyword>
<sequence>MPSAFVTYSLVVVLVLFSGLFSGLTLGLLGLDMTGLDVIMGGDSAAAAANAARIAPVRASGNRLLCTLLLGNVAVNSVLAILMADIAGGLAGGLVSTAVIVVFGEIIPQATCSRYALQIGARSIPVVKVLMFLFFPIAYPLALVLDAVLGSELGNIHSKAEMKRLLEIHVERGGFGEEIGKAMTGALQYQDLQ</sequence>
<reference evidence="4 5" key="1">
    <citation type="journal article" date="2023" name="Commun. Biol.">
        <title>Genome analysis of Parmales, the sister group of diatoms, reveals the evolutionary specialization of diatoms from phago-mixotrophs to photoautotrophs.</title>
        <authorList>
            <person name="Ban H."/>
            <person name="Sato S."/>
            <person name="Yoshikawa S."/>
            <person name="Yamada K."/>
            <person name="Nakamura Y."/>
            <person name="Ichinomiya M."/>
            <person name="Sato N."/>
            <person name="Blanc-Mathieu R."/>
            <person name="Endo H."/>
            <person name="Kuwata A."/>
            <person name="Ogata H."/>
        </authorList>
    </citation>
    <scope>NUCLEOTIDE SEQUENCE [LARGE SCALE GENOMIC DNA]</scope>
</reference>
<name>A0ABQ6MN90_9STRA</name>
<feature type="domain" description="CNNM transmembrane" evidence="3">
    <location>
        <begin position="1"/>
        <end position="179"/>
    </location>
</feature>
<dbReference type="Proteomes" id="UP001165060">
    <property type="component" value="Unassembled WGS sequence"/>
</dbReference>
<evidence type="ECO:0000256" key="2">
    <source>
        <dbReference type="SAM" id="Phobius"/>
    </source>
</evidence>
<feature type="non-terminal residue" evidence="4">
    <location>
        <position position="193"/>
    </location>
</feature>
<dbReference type="Pfam" id="PF01595">
    <property type="entry name" value="CNNM"/>
    <property type="match status" value="1"/>
</dbReference>
<gene>
    <name evidence="4" type="ORF">TeGR_g13957</name>
</gene>
<feature type="transmembrane region" description="Helical" evidence="2">
    <location>
        <begin position="129"/>
        <end position="149"/>
    </location>
</feature>
<evidence type="ECO:0000256" key="1">
    <source>
        <dbReference type="PROSITE-ProRule" id="PRU01193"/>
    </source>
</evidence>
<accession>A0ABQ6MN90</accession>
<comment type="caution">
    <text evidence="4">The sequence shown here is derived from an EMBL/GenBank/DDBJ whole genome shotgun (WGS) entry which is preliminary data.</text>
</comment>
<dbReference type="InterPro" id="IPR045095">
    <property type="entry name" value="ACDP"/>
</dbReference>
<keyword evidence="1 2" id="KW-0472">Membrane</keyword>